<reference evidence="1" key="1">
    <citation type="submission" date="2021-03" db="EMBL/GenBank/DDBJ databases">
        <title>Streptomyces strains.</title>
        <authorList>
            <person name="Lund M.B."/>
            <person name="Toerring T."/>
        </authorList>
    </citation>
    <scope>NUCLEOTIDE SEQUENCE</scope>
    <source>
        <strain evidence="1">JCM 4242</strain>
    </source>
</reference>
<evidence type="ECO:0000313" key="2">
    <source>
        <dbReference type="Proteomes" id="UP000664781"/>
    </source>
</evidence>
<sequence>MSHLRSEILVSADAARAWWIDLHRDGSRPISWEEFNTHVLPYVGNAQDPQSKAMRAAVVLAQVMERLDSDPGRHQQFRATTRVVLQQMNWEDLADEL</sequence>
<comment type="caution">
    <text evidence="1">The sequence shown here is derived from an EMBL/GenBank/DDBJ whole genome shotgun (WGS) entry which is preliminary data.</text>
</comment>
<gene>
    <name evidence="1" type="ORF">J1792_17555</name>
</gene>
<organism evidence="1 2">
    <name type="scientific">Streptomyces triculaminicus</name>
    <dbReference type="NCBI Taxonomy" id="2816232"/>
    <lineage>
        <taxon>Bacteria</taxon>
        <taxon>Bacillati</taxon>
        <taxon>Actinomycetota</taxon>
        <taxon>Actinomycetes</taxon>
        <taxon>Kitasatosporales</taxon>
        <taxon>Streptomycetaceae</taxon>
        <taxon>Streptomyces</taxon>
    </lineage>
</organism>
<dbReference type="AlphaFoldDB" id="A0A939JR83"/>
<accession>A0A939JR83</accession>
<proteinExistence type="predicted"/>
<evidence type="ECO:0000313" key="1">
    <source>
        <dbReference type="EMBL" id="MBO0654522.1"/>
    </source>
</evidence>
<dbReference type="EMBL" id="JAFMOF010000002">
    <property type="protein sequence ID" value="MBO0654522.1"/>
    <property type="molecule type" value="Genomic_DNA"/>
</dbReference>
<keyword evidence="2" id="KW-1185">Reference proteome</keyword>
<protein>
    <submittedName>
        <fullName evidence="1">Uncharacterized protein</fullName>
    </submittedName>
</protein>
<dbReference type="Proteomes" id="UP000664781">
    <property type="component" value="Unassembled WGS sequence"/>
</dbReference>
<name>A0A939JR83_9ACTN</name>